<evidence type="ECO:0000313" key="2">
    <source>
        <dbReference type="EMBL" id="BBJ46886.1"/>
    </source>
</evidence>
<reference evidence="2 3" key="1">
    <citation type="journal article" date="2020" name="Int. J. Syst. Evol. Microbiol.">
        <title>Reclassification of Streptomyces castelarensis and Streptomyces sporoclivatus as later heterotypic synonyms of Streptomyces antimycoticus.</title>
        <authorList>
            <person name="Komaki H."/>
            <person name="Tamura T."/>
        </authorList>
    </citation>
    <scope>NUCLEOTIDE SEQUENCE [LARGE SCALE GENOMIC DNA]</scope>
    <source>
        <strain evidence="2 3">NBRC 100767</strain>
    </source>
</reference>
<dbReference type="GO" id="GO:0044550">
    <property type="term" value="P:secondary metabolite biosynthetic process"/>
    <property type="evidence" value="ECO:0007669"/>
    <property type="project" value="TreeGrafter"/>
</dbReference>
<feature type="domain" description="AMP-dependent synthetase/ligase" evidence="1">
    <location>
        <begin position="7"/>
        <end position="109"/>
    </location>
</feature>
<dbReference type="GO" id="GO:0031177">
    <property type="term" value="F:phosphopantetheine binding"/>
    <property type="evidence" value="ECO:0007669"/>
    <property type="project" value="TreeGrafter"/>
</dbReference>
<dbReference type="GO" id="GO:0043041">
    <property type="term" value="P:amino acid activation for nonribosomal peptide biosynthetic process"/>
    <property type="evidence" value="ECO:0007669"/>
    <property type="project" value="TreeGrafter"/>
</dbReference>
<dbReference type="GO" id="GO:0005737">
    <property type="term" value="C:cytoplasm"/>
    <property type="evidence" value="ECO:0007669"/>
    <property type="project" value="TreeGrafter"/>
</dbReference>
<proteinExistence type="predicted"/>
<dbReference type="InterPro" id="IPR000873">
    <property type="entry name" value="AMP-dep_synth/lig_dom"/>
</dbReference>
<dbReference type="PANTHER" id="PTHR45527">
    <property type="entry name" value="NONRIBOSOMAL PEPTIDE SYNTHETASE"/>
    <property type="match status" value="1"/>
</dbReference>
<dbReference type="Gene3D" id="3.40.50.12780">
    <property type="entry name" value="N-terminal domain of ligase-like"/>
    <property type="match status" value="1"/>
</dbReference>
<dbReference type="Proteomes" id="UP000463951">
    <property type="component" value="Chromosome"/>
</dbReference>
<sequence length="136" mass="14377">MLPAQVQAQAKAHPNRTAVAMGHDRLTYAQLDVRVSRLALRLRHRGVGRGHLVGVYLDRTPVTVAALLAVLSAGAAYTVIDVTDPVSEGAGRLAAARPDLVLGAAPYLDELRRHGLDVVDVHENVPGDAGEPPRSA</sequence>
<dbReference type="Pfam" id="PF00501">
    <property type="entry name" value="AMP-binding"/>
    <property type="match status" value="1"/>
</dbReference>
<dbReference type="EMBL" id="AP019620">
    <property type="protein sequence ID" value="BBJ46886.1"/>
    <property type="molecule type" value="Genomic_DNA"/>
</dbReference>
<gene>
    <name evidence="2" type="ORF">SSPO_096040</name>
</gene>
<evidence type="ECO:0000313" key="3">
    <source>
        <dbReference type="Proteomes" id="UP000463951"/>
    </source>
</evidence>
<dbReference type="SUPFAM" id="SSF56801">
    <property type="entry name" value="Acetyl-CoA synthetase-like"/>
    <property type="match status" value="1"/>
</dbReference>
<dbReference type="AlphaFoldDB" id="A0A499VFB2"/>
<organism evidence="2 3">
    <name type="scientific">Streptomyces antimycoticus</name>
    <dbReference type="NCBI Taxonomy" id="68175"/>
    <lineage>
        <taxon>Bacteria</taxon>
        <taxon>Bacillati</taxon>
        <taxon>Actinomycetota</taxon>
        <taxon>Actinomycetes</taxon>
        <taxon>Kitasatosporales</taxon>
        <taxon>Streptomycetaceae</taxon>
        <taxon>Streptomyces</taxon>
        <taxon>Streptomyces violaceusniger group</taxon>
    </lineage>
</organism>
<dbReference type="PANTHER" id="PTHR45527:SF1">
    <property type="entry name" value="FATTY ACID SYNTHASE"/>
    <property type="match status" value="1"/>
</dbReference>
<protein>
    <recommendedName>
        <fullName evidence="1">AMP-dependent synthetase/ligase domain-containing protein</fullName>
    </recommendedName>
</protein>
<evidence type="ECO:0000259" key="1">
    <source>
        <dbReference type="Pfam" id="PF00501"/>
    </source>
</evidence>
<name>A0A499VFB2_9ACTN</name>
<dbReference type="InterPro" id="IPR042099">
    <property type="entry name" value="ANL_N_sf"/>
</dbReference>
<accession>A0A499VFB2</accession>